<dbReference type="PANTHER" id="PTHR33146">
    <property type="entry name" value="ENDONUCLEASE 4"/>
    <property type="match status" value="1"/>
</dbReference>
<keyword evidence="2" id="KW-0540">Nuclease</keyword>
<dbReference type="EMBL" id="JAVHJM010000007">
    <property type="protein sequence ID" value="KAK6510491.1"/>
    <property type="molecule type" value="Genomic_DNA"/>
</dbReference>
<protein>
    <recommendedName>
        <fullName evidence="10">Nuclease S1</fullName>
    </recommendedName>
</protein>
<reference evidence="8 9" key="1">
    <citation type="submission" date="2019-10" db="EMBL/GenBank/DDBJ databases">
        <authorList>
            <person name="Palmer J.M."/>
        </authorList>
    </citation>
    <scope>NUCLEOTIDE SEQUENCE [LARGE SCALE GENOMIC DNA]</scope>
    <source>
        <strain evidence="8 9">TWF506</strain>
    </source>
</reference>
<dbReference type="AlphaFoldDB" id="A0AAN8RWE8"/>
<evidence type="ECO:0000256" key="3">
    <source>
        <dbReference type="ARBA" id="ARBA00022723"/>
    </source>
</evidence>
<keyword evidence="6" id="KW-1015">Disulfide bond</keyword>
<name>A0AAN8RWE8_9PEZI</name>
<evidence type="ECO:0000256" key="7">
    <source>
        <dbReference type="ARBA" id="ARBA00023180"/>
    </source>
</evidence>
<dbReference type="PANTHER" id="PTHR33146:SF26">
    <property type="entry name" value="ENDONUCLEASE 4"/>
    <property type="match status" value="1"/>
</dbReference>
<evidence type="ECO:0008006" key="10">
    <source>
        <dbReference type="Google" id="ProtNLM"/>
    </source>
</evidence>
<accession>A0AAN8RWE8</accession>
<comment type="similarity">
    <text evidence="1">Belongs to the nuclease type I family.</text>
</comment>
<dbReference type="InterPro" id="IPR003154">
    <property type="entry name" value="S1/P1nuclease"/>
</dbReference>
<evidence type="ECO:0000313" key="8">
    <source>
        <dbReference type="EMBL" id="KAK6510491.1"/>
    </source>
</evidence>
<dbReference type="Pfam" id="PF02265">
    <property type="entry name" value="S1-P1_nuclease"/>
    <property type="match status" value="1"/>
</dbReference>
<evidence type="ECO:0000256" key="5">
    <source>
        <dbReference type="ARBA" id="ARBA00022801"/>
    </source>
</evidence>
<evidence type="ECO:0000256" key="2">
    <source>
        <dbReference type="ARBA" id="ARBA00022722"/>
    </source>
</evidence>
<dbReference type="GO" id="GO:0016788">
    <property type="term" value="F:hydrolase activity, acting on ester bonds"/>
    <property type="evidence" value="ECO:0007669"/>
    <property type="project" value="InterPro"/>
</dbReference>
<evidence type="ECO:0000256" key="6">
    <source>
        <dbReference type="ARBA" id="ARBA00023157"/>
    </source>
</evidence>
<dbReference type="GO" id="GO:0004519">
    <property type="term" value="F:endonuclease activity"/>
    <property type="evidence" value="ECO:0007669"/>
    <property type="project" value="UniProtKB-KW"/>
</dbReference>
<dbReference type="CDD" id="cd11010">
    <property type="entry name" value="S1-P1_nuclease"/>
    <property type="match status" value="1"/>
</dbReference>
<dbReference type="GO" id="GO:0046872">
    <property type="term" value="F:metal ion binding"/>
    <property type="evidence" value="ECO:0007669"/>
    <property type="project" value="UniProtKB-KW"/>
</dbReference>
<sequence>MNQNINCYHPSRSPNHRSIENHPILLSINTKMKASTFLAPLLLTTGVYSWGPMGHATVAYIAQHYLDGAARILTSHLLSGSSLPDVSSWADSYRFTDGGAFSSVFHYIDAHDQVPHKCNIKMERDCPPEGCIVTAIANYTERILNDDLTLAERADALKFVVHFIGDIQQPLHTENLAVGGNEIPVFWGGESVKTNLHAAWDRNIPETLAGGSTIATASSFADSIIQDLETGIYSTLKNEWTSCGSIKRGIGCPKAWAQDANKIVCSDVLPNGAEEVQNKDISGAYYERNKMIARQQIAKGGYRLGLWLNKIAKAEQLKCRA</sequence>
<evidence type="ECO:0000313" key="9">
    <source>
        <dbReference type="Proteomes" id="UP001307849"/>
    </source>
</evidence>
<gene>
    <name evidence="8" type="ORF">TWF506_009598</name>
</gene>
<dbReference type="Proteomes" id="UP001307849">
    <property type="component" value="Unassembled WGS sequence"/>
</dbReference>
<dbReference type="InterPro" id="IPR008947">
    <property type="entry name" value="PLipase_C/P1_nuclease_dom_sf"/>
</dbReference>
<dbReference type="GO" id="GO:0003676">
    <property type="term" value="F:nucleic acid binding"/>
    <property type="evidence" value="ECO:0007669"/>
    <property type="project" value="InterPro"/>
</dbReference>
<organism evidence="8 9">
    <name type="scientific">Arthrobotrys conoides</name>
    <dbReference type="NCBI Taxonomy" id="74498"/>
    <lineage>
        <taxon>Eukaryota</taxon>
        <taxon>Fungi</taxon>
        <taxon>Dikarya</taxon>
        <taxon>Ascomycota</taxon>
        <taxon>Pezizomycotina</taxon>
        <taxon>Orbiliomycetes</taxon>
        <taxon>Orbiliales</taxon>
        <taxon>Orbiliaceae</taxon>
        <taxon>Arthrobotrys</taxon>
    </lineage>
</organism>
<evidence type="ECO:0000256" key="1">
    <source>
        <dbReference type="ARBA" id="ARBA00009547"/>
    </source>
</evidence>
<keyword evidence="4" id="KW-0255">Endonuclease</keyword>
<proteinExistence type="inferred from homology"/>
<comment type="caution">
    <text evidence="8">The sequence shown here is derived from an EMBL/GenBank/DDBJ whole genome shotgun (WGS) entry which is preliminary data.</text>
</comment>
<dbReference type="SUPFAM" id="SSF48537">
    <property type="entry name" value="Phospholipase C/P1 nuclease"/>
    <property type="match status" value="1"/>
</dbReference>
<keyword evidence="7" id="KW-0325">Glycoprotein</keyword>
<dbReference type="GO" id="GO:0006308">
    <property type="term" value="P:DNA catabolic process"/>
    <property type="evidence" value="ECO:0007669"/>
    <property type="project" value="InterPro"/>
</dbReference>
<keyword evidence="5" id="KW-0378">Hydrolase</keyword>
<keyword evidence="3" id="KW-0479">Metal-binding</keyword>
<dbReference type="Gene3D" id="1.10.575.10">
    <property type="entry name" value="P1 Nuclease"/>
    <property type="match status" value="1"/>
</dbReference>
<evidence type="ECO:0000256" key="4">
    <source>
        <dbReference type="ARBA" id="ARBA00022759"/>
    </source>
</evidence>
<keyword evidence="9" id="KW-1185">Reference proteome</keyword>